<evidence type="ECO:0000259" key="1">
    <source>
        <dbReference type="Pfam" id="PF12867"/>
    </source>
</evidence>
<evidence type="ECO:0000313" key="3">
    <source>
        <dbReference type="Proteomes" id="UP000264071"/>
    </source>
</evidence>
<dbReference type="InterPro" id="IPR024775">
    <property type="entry name" value="DinB-like"/>
</dbReference>
<evidence type="ECO:0000313" key="2">
    <source>
        <dbReference type="EMBL" id="HCT57656.1"/>
    </source>
</evidence>
<sequence length="171" mass="18688">MTTPTLEWWQRGPIDGIPDMLQPVAHMLLQMRDEVPAVVSALPLQAWNARPANVASVGYHVRHIAGVLDRLFTYSRGESLNDEQFAALRREGDAVVEGEPAILLDRLSARVDVCLAELRRIDASTLADVRLIGRAKLPSTVLGCIVHGAEHSMRHLGQLIVTARVATETGA</sequence>
<protein>
    <submittedName>
        <fullName evidence="2">DinB family protein</fullName>
    </submittedName>
</protein>
<dbReference type="SUPFAM" id="SSF109854">
    <property type="entry name" value="DinB/YfiT-like putative metalloenzymes"/>
    <property type="match status" value="1"/>
</dbReference>
<dbReference type="Proteomes" id="UP000264071">
    <property type="component" value="Unassembled WGS sequence"/>
</dbReference>
<gene>
    <name evidence="2" type="ORF">DGD08_10695</name>
</gene>
<dbReference type="Pfam" id="PF12867">
    <property type="entry name" value="DinB_2"/>
    <property type="match status" value="1"/>
</dbReference>
<dbReference type="InterPro" id="IPR034660">
    <property type="entry name" value="DinB/YfiT-like"/>
</dbReference>
<dbReference type="OMA" id="HTQRHVG"/>
<organism evidence="2 3">
    <name type="scientific">Gemmatimonas aurantiaca</name>
    <dbReference type="NCBI Taxonomy" id="173480"/>
    <lineage>
        <taxon>Bacteria</taxon>
        <taxon>Pseudomonadati</taxon>
        <taxon>Gemmatimonadota</taxon>
        <taxon>Gemmatimonadia</taxon>
        <taxon>Gemmatimonadales</taxon>
        <taxon>Gemmatimonadaceae</taxon>
        <taxon>Gemmatimonas</taxon>
    </lineage>
</organism>
<accession>A0A3D4V940</accession>
<dbReference type="EMBL" id="DPIY01000010">
    <property type="protein sequence ID" value="HCT57656.1"/>
    <property type="molecule type" value="Genomic_DNA"/>
</dbReference>
<dbReference type="Gene3D" id="1.20.120.450">
    <property type="entry name" value="dinb family like domain"/>
    <property type="match status" value="1"/>
</dbReference>
<comment type="caution">
    <text evidence="2">The sequence shown here is derived from an EMBL/GenBank/DDBJ whole genome shotgun (WGS) entry which is preliminary data.</text>
</comment>
<proteinExistence type="predicted"/>
<name>A0A3D4V940_9BACT</name>
<reference evidence="2 3" key="1">
    <citation type="journal article" date="2018" name="Nat. Biotechnol.">
        <title>A standardized bacterial taxonomy based on genome phylogeny substantially revises the tree of life.</title>
        <authorList>
            <person name="Parks D.H."/>
            <person name="Chuvochina M."/>
            <person name="Waite D.W."/>
            <person name="Rinke C."/>
            <person name="Skarshewski A."/>
            <person name="Chaumeil P.A."/>
            <person name="Hugenholtz P."/>
        </authorList>
    </citation>
    <scope>NUCLEOTIDE SEQUENCE [LARGE SCALE GENOMIC DNA]</scope>
    <source>
        <strain evidence="2">UBA8844</strain>
    </source>
</reference>
<feature type="domain" description="DinB-like" evidence="1">
    <location>
        <begin position="28"/>
        <end position="159"/>
    </location>
</feature>
<dbReference type="AlphaFoldDB" id="A0A3D4V940"/>